<dbReference type="InterPro" id="IPR001810">
    <property type="entry name" value="F-box_dom"/>
</dbReference>
<sequence length="453" mass="50590">MALNFSQRMVFPPRSSEDNFVSSMRVGNSCFADCIAENVDGYYDFGRDNRHESLDAMDEDILDVLPSDPFGMDISTTVTALTGWLEDLEMGYGGYGGEGVMGSSEQYQLFAGLNYFIWNNALRFQAAAFPSSTRFSPNSNAEFEFVYGCEAKEKMIKEDSEKDSSRLRDGKVCDLDVPCSVDEMSVGDCCDDTEGASLDGDDRTHHPCFTFVLSHLSPRDLLSVEMVCVSLHSAVRDDPFVWSNIYIDQPLSEKMTDDVLVQITDRAQGNLEHLTLVETSWITDAGLKHVLENNPKLIKLSVPGCSRVNIDSIVTILKELKASNKLGLKHLRIGGVYGVTHEHYEVLKLLLDADSSKQQKVRQPLYYQRANPYLPCDDDRAIDIEMCPKCHNHRLVYDCPAESCQQGEHSSPACRACTLCILRCAQCGRCINDSEYEETFCLELLCAFCGSTS</sequence>
<dbReference type="Pfam" id="PF12937">
    <property type="entry name" value="F-box-like"/>
    <property type="match status" value="1"/>
</dbReference>
<dbReference type="AlphaFoldDB" id="A0AAV2GVY1"/>
<proteinExistence type="predicted"/>
<protein>
    <recommendedName>
        <fullName evidence="1">F-box domain-containing protein</fullName>
    </recommendedName>
</protein>
<accession>A0AAV2GVY1</accession>
<dbReference type="Gene3D" id="3.80.10.10">
    <property type="entry name" value="Ribonuclease Inhibitor"/>
    <property type="match status" value="1"/>
</dbReference>
<dbReference type="PANTHER" id="PTHR13382">
    <property type="entry name" value="MITOCHONDRIAL ATP SYNTHASE COUPLING FACTOR B"/>
    <property type="match status" value="1"/>
</dbReference>
<reference evidence="2 3" key="1">
    <citation type="submission" date="2024-04" db="EMBL/GenBank/DDBJ databases">
        <authorList>
            <person name="Fracassetti M."/>
        </authorList>
    </citation>
    <scope>NUCLEOTIDE SEQUENCE [LARGE SCALE GENOMIC DNA]</scope>
</reference>
<dbReference type="InterPro" id="IPR050648">
    <property type="entry name" value="F-box_LRR-repeat"/>
</dbReference>
<gene>
    <name evidence="2" type="ORF">LTRI10_LOCUS52696</name>
</gene>
<dbReference type="GO" id="GO:0005737">
    <property type="term" value="C:cytoplasm"/>
    <property type="evidence" value="ECO:0007669"/>
    <property type="project" value="TreeGrafter"/>
</dbReference>
<dbReference type="Proteomes" id="UP001497516">
    <property type="component" value="Chromosome 9"/>
</dbReference>
<name>A0AAV2GVY1_9ROSI</name>
<keyword evidence="3" id="KW-1185">Reference proteome</keyword>
<organism evidence="2 3">
    <name type="scientific">Linum trigynum</name>
    <dbReference type="NCBI Taxonomy" id="586398"/>
    <lineage>
        <taxon>Eukaryota</taxon>
        <taxon>Viridiplantae</taxon>
        <taxon>Streptophyta</taxon>
        <taxon>Embryophyta</taxon>
        <taxon>Tracheophyta</taxon>
        <taxon>Spermatophyta</taxon>
        <taxon>Magnoliopsida</taxon>
        <taxon>eudicotyledons</taxon>
        <taxon>Gunneridae</taxon>
        <taxon>Pentapetalae</taxon>
        <taxon>rosids</taxon>
        <taxon>fabids</taxon>
        <taxon>Malpighiales</taxon>
        <taxon>Linaceae</taxon>
        <taxon>Linum</taxon>
    </lineage>
</organism>
<evidence type="ECO:0000313" key="2">
    <source>
        <dbReference type="EMBL" id="CAL1413465.1"/>
    </source>
</evidence>
<feature type="domain" description="F-box" evidence="1">
    <location>
        <begin position="212"/>
        <end position="247"/>
    </location>
</feature>
<dbReference type="SUPFAM" id="SSF52047">
    <property type="entry name" value="RNI-like"/>
    <property type="match status" value="1"/>
</dbReference>
<dbReference type="InterPro" id="IPR032675">
    <property type="entry name" value="LRR_dom_sf"/>
</dbReference>
<evidence type="ECO:0000313" key="3">
    <source>
        <dbReference type="Proteomes" id="UP001497516"/>
    </source>
</evidence>
<dbReference type="SUPFAM" id="SSF81383">
    <property type="entry name" value="F-box domain"/>
    <property type="match status" value="1"/>
</dbReference>
<dbReference type="InterPro" id="IPR036047">
    <property type="entry name" value="F-box-like_dom_sf"/>
</dbReference>
<dbReference type="PANTHER" id="PTHR13382:SF22">
    <property type="entry name" value="F-BOX PROTEIN SKIP14"/>
    <property type="match status" value="1"/>
</dbReference>
<evidence type="ECO:0000259" key="1">
    <source>
        <dbReference type="Pfam" id="PF12937"/>
    </source>
</evidence>
<dbReference type="EMBL" id="OZ034822">
    <property type="protein sequence ID" value="CAL1413465.1"/>
    <property type="molecule type" value="Genomic_DNA"/>
</dbReference>